<dbReference type="GO" id="GO:0003676">
    <property type="term" value="F:nucleic acid binding"/>
    <property type="evidence" value="ECO:0007669"/>
    <property type="project" value="InterPro"/>
</dbReference>
<evidence type="ECO:0000313" key="2">
    <source>
        <dbReference type="EMBL" id="JAP66374.1"/>
    </source>
</evidence>
<dbReference type="AlphaFoldDB" id="A0A131XFU7"/>
<dbReference type="Gene3D" id="3.60.10.10">
    <property type="entry name" value="Endonuclease/exonuclease/phosphatase"/>
    <property type="match status" value="1"/>
</dbReference>
<protein>
    <submittedName>
        <fullName evidence="2">Putative tick transposon</fullName>
    </submittedName>
</protein>
<dbReference type="InterPro" id="IPR036397">
    <property type="entry name" value="RNaseH_sf"/>
</dbReference>
<dbReference type="Gene3D" id="3.30.420.10">
    <property type="entry name" value="Ribonuclease H-like superfamily/Ribonuclease H"/>
    <property type="match status" value="1"/>
</dbReference>
<reference evidence="2" key="1">
    <citation type="journal article" date="2017" name="Ticks Tick Borne Dis.">
        <title>An insight into the sialome of Hyalomma excavatum.</title>
        <authorList>
            <person name="Ribeiro J.M."/>
            <person name="Slovak M."/>
            <person name="Francischetti I.M."/>
        </authorList>
    </citation>
    <scope>NUCLEOTIDE SEQUENCE</scope>
    <source>
        <strain evidence="2">Samish</strain>
        <tissue evidence="2">Salivary glands</tissue>
    </source>
</reference>
<dbReference type="GO" id="GO:0042575">
    <property type="term" value="C:DNA polymerase complex"/>
    <property type="evidence" value="ECO:0007669"/>
    <property type="project" value="UniProtKB-ARBA"/>
</dbReference>
<sequence length="1172" mass="132615">QWNCRGFSKKKASLQQYIANLTQKPAVIALQETNGHIKLSGYNTFQCTRCERPNTAILAEKHLAVTYSSFYGIDIAHDFIEILPKKTRSAPLYLLNVYSSPNSKHHRFTALFARAKQEARRNPLLIVGDFNSPNQLWGHTTSTPKGRALWTHVQDHQLTLHNDFDTPTRLGNSVSKDTSPDLSLSSRISLAKWENLQINFGSDHYVIQISVNFSHRPFNPQPPKLTDWDKFRKTRANNAPSSILDLQQWISQLQEDVDEHTRTMPSDTPFQTVDAKLLHMWQAKESLLKRWKRRRHNRTLRIRVARLDHDIQVYATQLVNQQWGQICESMRDNLSSKKTWQLLRHLLEPSISRANHSHYITRLLHKHNDDIPYLFKELARLHLPITANRKQSDYIGQVNELLDAPITETEVRHALFSLKTTSAPGIDNVTNKLLRNLDDKSISALTEYYNHCFNNSSLPSSWKTAKVIFIPKPNKPSDIANLRPISLTSCLGKTLEHVILNRLVKYTEDNRLFPPEMIGFRQSLSCQDAMLRLKHDILTPTGSKDTQAVLGLDLRGAFNNIDHGSILRELNKINCGKKMYDYIREFLTNRTAIISLNDQTSPPITLGSYGTPQGSVLSPFLFNLAMRSISETLSQIPDVQYSLYADDITIWMKSGSDGYIQDTLQEAADAVVTRAGLMNLECSPDKSELLLLSANKRDRPNIQINLGGKQVPVVDKIRVLGMYIQSNRLNTYTLQTVTASVDNTTRLIGRVSNKHGGLREADLLRLVQAFSISKITFSLPYLQLTRPEEDKVNSLIRKLYKFALGVPSTASTERLLATGTLNTFSELAEAHLTAQYQRLSNTYSGRHILNSLNIAPAPMTKEKFNIPYHIHENFDIPPLPKNMHPVHHEHRRQHRAKALQKKFSNCKDVLYVDAAEYPCGKKFAISVVDSTGSVATAASIQASSSEEAEEAAVALATTIPNSVFIISDSKTAIHNFGAGRVCRAALAILSRNPPSHLLSLLWTPAHAGLIGNEAAHASARAFTIRAQAGLGDGSEASNLPPPFTSKERLLTYHDICGHYRLGRQTLPPLMRRSSRMREVLWRRLQTRSFLSPALRHKIYPGTYPSSACKFCPANRADLNHIMWQCRNHSPPPNLRKHLRSQELWEAAMRSYDPALQEAILRWAEVVEEAYRE</sequence>
<dbReference type="GO" id="GO:0071897">
    <property type="term" value="P:DNA biosynthetic process"/>
    <property type="evidence" value="ECO:0007669"/>
    <property type="project" value="UniProtKB-ARBA"/>
</dbReference>
<proteinExistence type="evidence at transcript level"/>
<dbReference type="InterPro" id="IPR043502">
    <property type="entry name" value="DNA/RNA_pol_sf"/>
</dbReference>
<dbReference type="PANTHER" id="PTHR19446">
    <property type="entry name" value="REVERSE TRANSCRIPTASES"/>
    <property type="match status" value="1"/>
</dbReference>
<dbReference type="InterPro" id="IPR005135">
    <property type="entry name" value="Endo/exonuclease/phosphatase"/>
</dbReference>
<dbReference type="SUPFAM" id="SSF56672">
    <property type="entry name" value="DNA/RNA polymerases"/>
    <property type="match status" value="1"/>
</dbReference>
<accession>A0A131XFU7</accession>
<dbReference type="Gene3D" id="3.30.70.270">
    <property type="match status" value="1"/>
</dbReference>
<dbReference type="SUPFAM" id="SSF56219">
    <property type="entry name" value="DNase I-like"/>
    <property type="match status" value="1"/>
</dbReference>
<dbReference type="InterPro" id="IPR036691">
    <property type="entry name" value="Endo/exonu/phosph_ase_sf"/>
</dbReference>
<feature type="non-terminal residue" evidence="2">
    <location>
        <position position="1"/>
    </location>
</feature>
<dbReference type="InterPro" id="IPR000477">
    <property type="entry name" value="RT_dom"/>
</dbReference>
<dbReference type="InterPro" id="IPR012337">
    <property type="entry name" value="RNaseH-like_sf"/>
</dbReference>
<dbReference type="CDD" id="cd01650">
    <property type="entry name" value="RT_nLTR_like"/>
    <property type="match status" value="1"/>
</dbReference>
<dbReference type="InterPro" id="IPR043128">
    <property type="entry name" value="Rev_trsase/Diguanyl_cyclase"/>
</dbReference>
<evidence type="ECO:0000259" key="1">
    <source>
        <dbReference type="PROSITE" id="PS50878"/>
    </source>
</evidence>
<dbReference type="Pfam" id="PF00078">
    <property type="entry name" value="RVT_1"/>
    <property type="match status" value="1"/>
</dbReference>
<dbReference type="Pfam" id="PF14529">
    <property type="entry name" value="Exo_endo_phos_2"/>
    <property type="match status" value="1"/>
</dbReference>
<name>A0A131XFU7_9ACAR</name>
<dbReference type="PROSITE" id="PS50878">
    <property type="entry name" value="RT_POL"/>
    <property type="match status" value="1"/>
</dbReference>
<dbReference type="EMBL" id="GEFH01002207">
    <property type="protein sequence ID" value="JAP66374.1"/>
    <property type="molecule type" value="mRNA"/>
</dbReference>
<feature type="domain" description="Reverse transcriptase" evidence="1">
    <location>
        <begin position="451"/>
        <end position="724"/>
    </location>
</feature>
<organism evidence="2">
    <name type="scientific">Hyalomma excavatum</name>
    <dbReference type="NCBI Taxonomy" id="257692"/>
    <lineage>
        <taxon>Eukaryota</taxon>
        <taxon>Metazoa</taxon>
        <taxon>Ecdysozoa</taxon>
        <taxon>Arthropoda</taxon>
        <taxon>Chelicerata</taxon>
        <taxon>Arachnida</taxon>
        <taxon>Acari</taxon>
        <taxon>Parasitiformes</taxon>
        <taxon>Ixodida</taxon>
        <taxon>Ixodoidea</taxon>
        <taxon>Ixodidae</taxon>
        <taxon>Hyalomminae</taxon>
        <taxon>Hyalomma</taxon>
    </lineage>
</organism>
<dbReference type="GO" id="GO:0003824">
    <property type="term" value="F:catalytic activity"/>
    <property type="evidence" value="ECO:0007669"/>
    <property type="project" value="InterPro"/>
</dbReference>
<dbReference type="SUPFAM" id="SSF53098">
    <property type="entry name" value="Ribonuclease H-like"/>
    <property type="match status" value="1"/>
</dbReference>